<feature type="compositionally biased region" description="Pro residues" evidence="1">
    <location>
        <begin position="26"/>
        <end position="47"/>
    </location>
</feature>
<comment type="caution">
    <text evidence="3">The sequence shown here is derived from an EMBL/GenBank/DDBJ whole genome shotgun (WGS) entry which is preliminary data.</text>
</comment>
<gene>
    <name evidence="3" type="ORF">DOO78_04730</name>
</gene>
<reference evidence="4" key="1">
    <citation type="submission" date="2018-06" db="EMBL/GenBank/DDBJ databases">
        <authorList>
            <person name="Khan S.A."/>
        </authorList>
    </citation>
    <scope>NUCLEOTIDE SEQUENCE [LARGE SCALE GENOMIC DNA]</scope>
    <source>
        <strain evidence="4">DB-1506</strain>
    </source>
</reference>
<dbReference type="AlphaFoldDB" id="A0A327MBP9"/>
<dbReference type="Proteomes" id="UP000249065">
    <property type="component" value="Unassembled WGS sequence"/>
</dbReference>
<evidence type="ECO:0000256" key="2">
    <source>
        <dbReference type="SAM" id="SignalP"/>
    </source>
</evidence>
<proteinExistence type="predicted"/>
<evidence type="ECO:0000256" key="1">
    <source>
        <dbReference type="SAM" id="MobiDB-lite"/>
    </source>
</evidence>
<feature type="chain" id="PRO_5016342413" evidence="2">
    <location>
        <begin position="24"/>
        <end position="79"/>
    </location>
</feature>
<evidence type="ECO:0000313" key="3">
    <source>
        <dbReference type="EMBL" id="RAI60380.1"/>
    </source>
</evidence>
<dbReference type="RefSeq" id="WP_111468566.1">
    <property type="nucleotide sequence ID" value="NZ_QLIX01000002.1"/>
</dbReference>
<keyword evidence="2" id="KW-0732">Signal</keyword>
<evidence type="ECO:0000313" key="4">
    <source>
        <dbReference type="Proteomes" id="UP000249065"/>
    </source>
</evidence>
<protein>
    <submittedName>
        <fullName evidence="3">Uncharacterized protein</fullName>
    </submittedName>
</protein>
<organism evidence="3 4">
    <name type="scientific">Roseicella frigidaeris</name>
    <dbReference type="NCBI Taxonomy" id="2230885"/>
    <lineage>
        <taxon>Bacteria</taxon>
        <taxon>Pseudomonadati</taxon>
        <taxon>Pseudomonadota</taxon>
        <taxon>Alphaproteobacteria</taxon>
        <taxon>Acetobacterales</taxon>
        <taxon>Roseomonadaceae</taxon>
        <taxon>Roseicella</taxon>
    </lineage>
</organism>
<accession>A0A327MBP9</accession>
<sequence>MQRAIILLAAGLGLGAASLAGGAAEPPKPGAIAPPAPPSASAPPAPGPGRCTWDKPCRSALNEAFVYTPSGDRRYLTHR</sequence>
<dbReference type="EMBL" id="QLIX01000002">
    <property type="protein sequence ID" value="RAI60380.1"/>
    <property type="molecule type" value="Genomic_DNA"/>
</dbReference>
<name>A0A327MBP9_9PROT</name>
<feature type="region of interest" description="Disordered" evidence="1">
    <location>
        <begin position="19"/>
        <end position="51"/>
    </location>
</feature>
<keyword evidence="4" id="KW-1185">Reference proteome</keyword>
<feature type="signal peptide" evidence="2">
    <location>
        <begin position="1"/>
        <end position="23"/>
    </location>
</feature>